<sequence length="341" mass="39098">MAVAFMLFLGGIAFKYKYKPPATESKLNNLLRILYAAMSKRHLANSTPGNVIPILRWLDKASVEEPSPSREEQVRIKRLWSPEDVQEVKINLLSMVPLWMTFLAYGLLQATGNTFFYEQVVYMDSRLGRISKVPIVIFVIVKSSTRFIVSRLCDSLFSSYWSQKVPRQVLLIRIGAGMAISVVCCIVAWRIEKYRLHKYVNLDVLISVFWLIPQFFLLGFIEGLVFDGMEEVFDGHVPESFRIYGPSFTQFALNIGNFVSLAVILIFHGLFNGDLNTSGLATYYALLAYICFVNFLFYCSVATYYVKESYYEEDESPIEQELEQIQNLVDNHEATDHQVAE</sequence>
<feature type="transmembrane region" description="Helical" evidence="7">
    <location>
        <begin position="283"/>
        <end position="306"/>
    </location>
</feature>
<evidence type="ECO:0000256" key="1">
    <source>
        <dbReference type="ARBA" id="ARBA00004141"/>
    </source>
</evidence>
<keyword evidence="4 7" id="KW-1133">Transmembrane helix</keyword>
<keyword evidence="3 7" id="KW-0812">Transmembrane</keyword>
<dbReference type="SUPFAM" id="SSF103473">
    <property type="entry name" value="MFS general substrate transporter"/>
    <property type="match status" value="1"/>
</dbReference>
<dbReference type="Pfam" id="PF00854">
    <property type="entry name" value="PTR2"/>
    <property type="match status" value="1"/>
</dbReference>
<accession>A0AAW2L0T7</accession>
<reference evidence="8" key="1">
    <citation type="submission" date="2020-06" db="EMBL/GenBank/DDBJ databases">
        <authorList>
            <person name="Li T."/>
            <person name="Hu X."/>
            <person name="Zhang T."/>
            <person name="Song X."/>
            <person name="Zhang H."/>
            <person name="Dai N."/>
            <person name="Sheng W."/>
            <person name="Hou X."/>
            <person name="Wei L."/>
        </authorList>
    </citation>
    <scope>NUCLEOTIDE SEQUENCE</scope>
    <source>
        <strain evidence="8">G02</strain>
        <tissue evidence="8">Leaf</tissue>
    </source>
</reference>
<comment type="similarity">
    <text evidence="2">Belongs to the major facilitator superfamily. Proton-dependent oligopeptide transporter (POT/PTR) (TC 2.A.17) family.</text>
</comment>
<dbReference type="Gene3D" id="1.20.1250.20">
    <property type="entry name" value="MFS general substrate transporter like domains"/>
    <property type="match status" value="1"/>
</dbReference>
<feature type="transmembrane region" description="Helical" evidence="7">
    <location>
        <begin position="251"/>
        <end position="271"/>
    </location>
</feature>
<protein>
    <submittedName>
        <fullName evidence="8">Protein NRT1/ PTR FAMILY 5.5</fullName>
    </submittedName>
</protein>
<evidence type="ECO:0000256" key="2">
    <source>
        <dbReference type="ARBA" id="ARBA00005982"/>
    </source>
</evidence>
<reference evidence="8" key="2">
    <citation type="journal article" date="2024" name="Plant">
        <title>Genomic evolution and insights into agronomic trait innovations of Sesamum species.</title>
        <authorList>
            <person name="Miao H."/>
            <person name="Wang L."/>
            <person name="Qu L."/>
            <person name="Liu H."/>
            <person name="Sun Y."/>
            <person name="Le M."/>
            <person name="Wang Q."/>
            <person name="Wei S."/>
            <person name="Zheng Y."/>
            <person name="Lin W."/>
            <person name="Duan Y."/>
            <person name="Cao H."/>
            <person name="Xiong S."/>
            <person name="Wang X."/>
            <person name="Wei L."/>
            <person name="Li C."/>
            <person name="Ma Q."/>
            <person name="Ju M."/>
            <person name="Zhao R."/>
            <person name="Li G."/>
            <person name="Mu C."/>
            <person name="Tian Q."/>
            <person name="Mei H."/>
            <person name="Zhang T."/>
            <person name="Gao T."/>
            <person name="Zhang H."/>
        </authorList>
    </citation>
    <scope>NUCLEOTIDE SEQUENCE</scope>
    <source>
        <strain evidence="8">G02</strain>
    </source>
</reference>
<feature type="transmembrane region" description="Helical" evidence="7">
    <location>
        <begin position="129"/>
        <end position="149"/>
    </location>
</feature>
<evidence type="ECO:0000256" key="4">
    <source>
        <dbReference type="ARBA" id="ARBA00022989"/>
    </source>
</evidence>
<evidence type="ECO:0000256" key="3">
    <source>
        <dbReference type="ARBA" id="ARBA00022692"/>
    </source>
</evidence>
<dbReference type="InterPro" id="IPR036259">
    <property type="entry name" value="MFS_trans_sf"/>
</dbReference>
<comment type="caution">
    <text evidence="8">The sequence shown here is derived from an EMBL/GenBank/DDBJ whole genome shotgun (WGS) entry which is preliminary data.</text>
</comment>
<dbReference type="GO" id="GO:0022857">
    <property type="term" value="F:transmembrane transporter activity"/>
    <property type="evidence" value="ECO:0007669"/>
    <property type="project" value="InterPro"/>
</dbReference>
<name>A0AAW2L0T7_SESRA</name>
<dbReference type="InterPro" id="IPR000109">
    <property type="entry name" value="POT_fam"/>
</dbReference>
<gene>
    <name evidence="8" type="ORF">Sradi_5688000</name>
</gene>
<evidence type="ECO:0000256" key="5">
    <source>
        <dbReference type="ARBA" id="ARBA00023136"/>
    </source>
</evidence>
<dbReference type="AlphaFoldDB" id="A0AAW2L0T7"/>
<feature type="transmembrane region" description="Helical" evidence="7">
    <location>
        <begin position="169"/>
        <end position="189"/>
    </location>
</feature>
<dbReference type="EMBL" id="JACGWJ010000026">
    <property type="protein sequence ID" value="KAL0312887.1"/>
    <property type="molecule type" value="Genomic_DNA"/>
</dbReference>
<dbReference type="GO" id="GO:0016020">
    <property type="term" value="C:membrane"/>
    <property type="evidence" value="ECO:0007669"/>
    <property type="project" value="UniProtKB-SubCell"/>
</dbReference>
<comment type="similarity">
    <text evidence="6">Belongs to the major facilitator superfamily. Phosphate:H(+) symporter (TC 2.A.1.9) family.</text>
</comment>
<organism evidence="8">
    <name type="scientific">Sesamum radiatum</name>
    <name type="common">Black benniseed</name>
    <dbReference type="NCBI Taxonomy" id="300843"/>
    <lineage>
        <taxon>Eukaryota</taxon>
        <taxon>Viridiplantae</taxon>
        <taxon>Streptophyta</taxon>
        <taxon>Embryophyta</taxon>
        <taxon>Tracheophyta</taxon>
        <taxon>Spermatophyta</taxon>
        <taxon>Magnoliopsida</taxon>
        <taxon>eudicotyledons</taxon>
        <taxon>Gunneridae</taxon>
        <taxon>Pentapetalae</taxon>
        <taxon>asterids</taxon>
        <taxon>lamiids</taxon>
        <taxon>Lamiales</taxon>
        <taxon>Pedaliaceae</taxon>
        <taxon>Sesamum</taxon>
    </lineage>
</organism>
<comment type="subcellular location">
    <subcellularLocation>
        <location evidence="1">Membrane</location>
        <topology evidence="1">Multi-pass membrane protein</topology>
    </subcellularLocation>
</comment>
<feature type="transmembrane region" description="Helical" evidence="7">
    <location>
        <begin position="201"/>
        <end position="221"/>
    </location>
</feature>
<feature type="transmembrane region" description="Helical" evidence="7">
    <location>
        <begin position="90"/>
        <end position="108"/>
    </location>
</feature>
<evidence type="ECO:0000256" key="7">
    <source>
        <dbReference type="SAM" id="Phobius"/>
    </source>
</evidence>
<dbReference type="PANTHER" id="PTHR11654">
    <property type="entry name" value="OLIGOPEPTIDE TRANSPORTER-RELATED"/>
    <property type="match status" value="1"/>
</dbReference>
<evidence type="ECO:0000313" key="8">
    <source>
        <dbReference type="EMBL" id="KAL0312887.1"/>
    </source>
</evidence>
<evidence type="ECO:0000256" key="6">
    <source>
        <dbReference type="ARBA" id="ARBA00044504"/>
    </source>
</evidence>
<proteinExistence type="inferred from homology"/>
<keyword evidence="5 7" id="KW-0472">Membrane</keyword>